<reference evidence="3" key="1">
    <citation type="submission" date="2025-08" db="UniProtKB">
        <authorList>
            <consortium name="RefSeq"/>
        </authorList>
    </citation>
    <scope>IDENTIFICATION</scope>
    <source>
        <tissue evidence="3">Leaf</tissue>
    </source>
</reference>
<evidence type="ECO:0000313" key="2">
    <source>
        <dbReference type="Proteomes" id="UP000087766"/>
    </source>
</evidence>
<keyword evidence="2" id="KW-1185">Reference proteome</keyword>
<gene>
    <name evidence="3" type="primary">LOC106755355</name>
</gene>
<dbReference type="GeneID" id="106755355"/>
<feature type="compositionally biased region" description="Basic and acidic residues" evidence="1">
    <location>
        <begin position="98"/>
        <end position="109"/>
    </location>
</feature>
<organism evidence="2 3">
    <name type="scientific">Vigna radiata var. radiata</name>
    <name type="common">Mung bean</name>
    <name type="synonym">Phaseolus aureus</name>
    <dbReference type="NCBI Taxonomy" id="3916"/>
    <lineage>
        <taxon>Eukaryota</taxon>
        <taxon>Viridiplantae</taxon>
        <taxon>Streptophyta</taxon>
        <taxon>Embryophyta</taxon>
        <taxon>Tracheophyta</taxon>
        <taxon>Spermatophyta</taxon>
        <taxon>Magnoliopsida</taxon>
        <taxon>eudicotyledons</taxon>
        <taxon>Gunneridae</taxon>
        <taxon>Pentapetalae</taxon>
        <taxon>rosids</taxon>
        <taxon>fabids</taxon>
        <taxon>Fabales</taxon>
        <taxon>Fabaceae</taxon>
        <taxon>Papilionoideae</taxon>
        <taxon>50 kb inversion clade</taxon>
        <taxon>NPAAA clade</taxon>
        <taxon>indigoferoid/millettioid clade</taxon>
        <taxon>Phaseoleae</taxon>
        <taxon>Vigna</taxon>
    </lineage>
</organism>
<dbReference type="RefSeq" id="XP_014492985.1">
    <property type="nucleotide sequence ID" value="XM_014637499.1"/>
</dbReference>
<feature type="compositionally biased region" description="Gly residues" evidence="1">
    <location>
        <begin position="30"/>
        <end position="48"/>
    </location>
</feature>
<dbReference type="KEGG" id="vra:106755355"/>
<proteinExistence type="predicted"/>
<evidence type="ECO:0000256" key="1">
    <source>
        <dbReference type="SAM" id="MobiDB-lite"/>
    </source>
</evidence>
<evidence type="ECO:0000313" key="3">
    <source>
        <dbReference type="RefSeq" id="XP_014492985.1"/>
    </source>
</evidence>
<name>A0A1S3TGU2_VIGRR</name>
<feature type="compositionally biased region" description="Basic and acidic residues" evidence="1">
    <location>
        <begin position="49"/>
        <end position="65"/>
    </location>
</feature>
<dbReference type="AlphaFoldDB" id="A0A1S3TGU2"/>
<feature type="region of interest" description="Disordered" evidence="1">
    <location>
        <begin position="82"/>
        <end position="109"/>
    </location>
</feature>
<protein>
    <submittedName>
        <fullName evidence="3">Keratin, type I cytoskeletal 9-like</fullName>
    </submittedName>
</protein>
<feature type="region of interest" description="Disordered" evidence="1">
    <location>
        <begin position="30"/>
        <end position="70"/>
    </location>
</feature>
<sequence>MITRAKSRTFLVNSFDVYLSNLVVQKGEGVGEGGGVEGLGDGVGGERFGGGEDSSHGGGDGERGGGGEVEGVGAVNEAALVEEGNSPVPTEEIFSAKNGDDCEGRDGDSKGGEKGILTFLLKFKRDDCGNLRQFCSVGVISISFEVSLVQI</sequence>
<dbReference type="Proteomes" id="UP000087766">
    <property type="component" value="Unplaced"/>
</dbReference>
<accession>A0A1S3TGU2</accession>